<organism evidence="1 2">
    <name type="scientific">Chryseobacterium oryzae</name>
    <dbReference type="NCBI Taxonomy" id="2929799"/>
    <lineage>
        <taxon>Bacteria</taxon>
        <taxon>Pseudomonadati</taxon>
        <taxon>Bacteroidota</taxon>
        <taxon>Flavobacteriia</taxon>
        <taxon>Flavobacteriales</taxon>
        <taxon>Weeksellaceae</taxon>
        <taxon>Chryseobacterium group</taxon>
        <taxon>Chryseobacterium</taxon>
    </lineage>
</organism>
<reference evidence="1 2" key="1">
    <citation type="submission" date="2022-03" db="EMBL/GenBank/DDBJ databases">
        <title>Chryseobacterium sp. isolated from the Andong Sikhe.</title>
        <authorList>
            <person name="Won M."/>
            <person name="Kim S.-J."/>
            <person name="Kwon S.-W."/>
        </authorList>
    </citation>
    <scope>NUCLEOTIDE SEQUENCE [LARGE SCALE GENOMIC DNA]</scope>
    <source>
        <strain evidence="1 2">ADR-1</strain>
    </source>
</reference>
<dbReference type="EMBL" id="CP094529">
    <property type="protein sequence ID" value="UOE36890.1"/>
    <property type="molecule type" value="Genomic_DNA"/>
</dbReference>
<keyword evidence="2" id="KW-1185">Reference proteome</keyword>
<proteinExistence type="predicted"/>
<name>A0ABY4BCL7_9FLAO</name>
<dbReference type="Proteomes" id="UP000831068">
    <property type="component" value="Chromosome"/>
</dbReference>
<sequence>MIKVLGSLTKSKLILQSELSELISSNKCKYLNKDRSYSAPVGLFAKNDVKNAAKGIDEWIELDKGMLMFLRIISGFRMINRDLRN</sequence>
<dbReference type="RefSeq" id="WP_243575410.1">
    <property type="nucleotide sequence ID" value="NZ_CP094529.1"/>
</dbReference>
<gene>
    <name evidence="1" type="ORF">MTP08_07370</name>
</gene>
<evidence type="ECO:0000313" key="1">
    <source>
        <dbReference type="EMBL" id="UOE36890.1"/>
    </source>
</evidence>
<protein>
    <submittedName>
        <fullName evidence="1">Uncharacterized protein</fullName>
    </submittedName>
</protein>
<accession>A0ABY4BCL7</accession>
<evidence type="ECO:0000313" key="2">
    <source>
        <dbReference type="Proteomes" id="UP000831068"/>
    </source>
</evidence>